<dbReference type="SUPFAM" id="SSF63380">
    <property type="entry name" value="Riboflavin synthase domain-like"/>
    <property type="match status" value="1"/>
</dbReference>
<accession>A0A3A1NAR9</accession>
<dbReference type="PROSITE" id="PS51384">
    <property type="entry name" value="FAD_FR"/>
    <property type="match status" value="1"/>
</dbReference>
<evidence type="ECO:0000259" key="6">
    <source>
        <dbReference type="PROSITE" id="PS51384"/>
    </source>
</evidence>
<dbReference type="InterPro" id="IPR017927">
    <property type="entry name" value="FAD-bd_FR_type"/>
</dbReference>
<evidence type="ECO:0000313" key="7">
    <source>
        <dbReference type="EMBL" id="RIV34989.1"/>
    </source>
</evidence>
<organism evidence="7 8">
    <name type="scientific">Flagellimonas lutimaris</name>
    <dbReference type="NCBI Taxonomy" id="475082"/>
    <lineage>
        <taxon>Bacteria</taxon>
        <taxon>Pseudomonadati</taxon>
        <taxon>Bacteroidota</taxon>
        <taxon>Flavobacteriia</taxon>
        <taxon>Flavobacteriales</taxon>
        <taxon>Flavobacteriaceae</taxon>
        <taxon>Flagellimonas</taxon>
    </lineage>
</organism>
<evidence type="ECO:0008006" key="9">
    <source>
        <dbReference type="Google" id="ProtNLM"/>
    </source>
</evidence>
<dbReference type="InterPro" id="IPR008333">
    <property type="entry name" value="Cbr1-like_FAD-bd_dom"/>
</dbReference>
<dbReference type="Proteomes" id="UP000266067">
    <property type="component" value="Unassembled WGS sequence"/>
</dbReference>
<dbReference type="InterPro" id="IPR036010">
    <property type="entry name" value="2Fe-2S_ferredoxin-like_sf"/>
</dbReference>
<dbReference type="CDD" id="cd00207">
    <property type="entry name" value="fer2"/>
    <property type="match status" value="1"/>
</dbReference>
<feature type="domain" description="FAD-binding FR-type" evidence="6">
    <location>
        <begin position="97"/>
        <end position="196"/>
    </location>
</feature>
<dbReference type="InterPro" id="IPR001041">
    <property type="entry name" value="2Fe-2S_ferredoxin-type"/>
</dbReference>
<dbReference type="PRINTS" id="PR00410">
    <property type="entry name" value="PHEHYDRXLASE"/>
</dbReference>
<dbReference type="PANTHER" id="PTHR43644:SF1">
    <property type="entry name" value="NAD(P)H-FLAVIN REDUCTASE"/>
    <property type="match status" value="1"/>
</dbReference>
<dbReference type="InterPro" id="IPR039261">
    <property type="entry name" value="FNR_nucleotide-bd"/>
</dbReference>
<dbReference type="Gene3D" id="3.40.50.80">
    <property type="entry name" value="Nucleotide-binding domain of ferredoxin-NADP reductase (FNR) module"/>
    <property type="match status" value="1"/>
</dbReference>
<reference evidence="7 8" key="1">
    <citation type="submission" date="2018-08" db="EMBL/GenBank/DDBJ databases">
        <title>Proposal of Muricauda 72 sp.nov. and Muricauda NH166 sp.nov., isolated from seawater.</title>
        <authorList>
            <person name="Cheng H."/>
            <person name="Wu Y.-H."/>
            <person name="Guo L.-L."/>
            <person name="Xu X.-W."/>
        </authorList>
    </citation>
    <scope>NUCLEOTIDE SEQUENCE [LARGE SCALE GENOMIC DNA]</scope>
    <source>
        <strain evidence="7 8">KCTC 22173</strain>
    </source>
</reference>
<evidence type="ECO:0000259" key="5">
    <source>
        <dbReference type="PROSITE" id="PS51085"/>
    </source>
</evidence>
<keyword evidence="4" id="KW-0408">Iron</keyword>
<keyword evidence="2" id="KW-0285">Flavoprotein</keyword>
<dbReference type="InterPro" id="IPR017938">
    <property type="entry name" value="Riboflavin_synthase-like_b-brl"/>
</dbReference>
<gene>
    <name evidence="7" type="ORF">D2V08_06385</name>
</gene>
<evidence type="ECO:0000256" key="3">
    <source>
        <dbReference type="ARBA" id="ARBA00022827"/>
    </source>
</evidence>
<evidence type="ECO:0000256" key="2">
    <source>
        <dbReference type="ARBA" id="ARBA00022630"/>
    </source>
</evidence>
<dbReference type="CDD" id="cd06189">
    <property type="entry name" value="flavin_oxioreductase"/>
    <property type="match status" value="1"/>
</dbReference>
<comment type="caution">
    <text evidence="7">The sequence shown here is derived from an EMBL/GenBank/DDBJ whole genome shotgun (WGS) entry which is preliminary data.</text>
</comment>
<keyword evidence="1" id="KW-0813">Transport</keyword>
<dbReference type="PROSITE" id="PS51085">
    <property type="entry name" value="2FE2S_FER_2"/>
    <property type="match status" value="1"/>
</dbReference>
<dbReference type="GO" id="GO:0051536">
    <property type="term" value="F:iron-sulfur cluster binding"/>
    <property type="evidence" value="ECO:0007669"/>
    <property type="project" value="InterPro"/>
</dbReference>
<keyword evidence="3" id="KW-0274">FAD</keyword>
<dbReference type="OrthoDB" id="9789468at2"/>
<dbReference type="Pfam" id="PF00111">
    <property type="entry name" value="Fer2"/>
    <property type="match status" value="1"/>
</dbReference>
<dbReference type="SUPFAM" id="SSF52343">
    <property type="entry name" value="Ferredoxin reductase-like, C-terminal NADP-linked domain"/>
    <property type="match status" value="1"/>
</dbReference>
<dbReference type="AlphaFoldDB" id="A0A3A1NAR9"/>
<evidence type="ECO:0000313" key="8">
    <source>
        <dbReference type="Proteomes" id="UP000266067"/>
    </source>
</evidence>
<dbReference type="SUPFAM" id="SSF54292">
    <property type="entry name" value="2Fe-2S ferredoxin-like"/>
    <property type="match status" value="1"/>
</dbReference>
<evidence type="ECO:0000256" key="1">
    <source>
        <dbReference type="ARBA" id="ARBA00022448"/>
    </source>
</evidence>
<keyword evidence="8" id="KW-1185">Reference proteome</keyword>
<name>A0A3A1NAR9_9FLAO</name>
<feature type="domain" description="2Fe-2S ferredoxin-type" evidence="5">
    <location>
        <begin position="2"/>
        <end position="90"/>
    </location>
</feature>
<dbReference type="EMBL" id="QXFH01000070">
    <property type="protein sequence ID" value="RIV34989.1"/>
    <property type="molecule type" value="Genomic_DNA"/>
</dbReference>
<dbReference type="InterPro" id="IPR001433">
    <property type="entry name" value="OxRdtase_FAD/NAD-bd"/>
</dbReference>
<protein>
    <recommendedName>
        <fullName evidence="9">NAD(P)H-flavin reductase</fullName>
    </recommendedName>
</protein>
<sequence>MFDIKLKSGKSFKCDESSTILDAAKNSGVLLEHSCMTARCRSCLVRVLKGDVDDVLEDNVLTNDEKKNGWVLTCNTKPKSDLILNVEDLGGYNIVEPRTLPCKINNIDKVSDDIIKLVVRLAPNANFKFLEGQYVNLIKGSINRSYSIANANGESNQLEFIIKNYDNGVMSDYWFNQAKKDDLIRLFGPLGTFFLRDKDYRKVIFLATGTGIAPVIAILEQLGKSKSLKEKILVFWGGRFENQLFLDSLPVVGDDFYKVVSRPNNEWTGKTGYVQDVLADLLNDLTNCGVYACGSNDMIKSAKKLLTEIGLKEEDFYSDAFVSSN</sequence>
<evidence type="ECO:0000256" key="4">
    <source>
        <dbReference type="ARBA" id="ARBA00023004"/>
    </source>
</evidence>
<dbReference type="GO" id="GO:0016491">
    <property type="term" value="F:oxidoreductase activity"/>
    <property type="evidence" value="ECO:0007669"/>
    <property type="project" value="InterPro"/>
</dbReference>
<dbReference type="Gene3D" id="3.10.20.30">
    <property type="match status" value="1"/>
</dbReference>
<proteinExistence type="predicted"/>
<dbReference type="InterPro" id="IPR012675">
    <property type="entry name" value="Beta-grasp_dom_sf"/>
</dbReference>
<dbReference type="Pfam" id="PF00175">
    <property type="entry name" value="NAD_binding_1"/>
    <property type="match status" value="1"/>
</dbReference>
<dbReference type="Pfam" id="PF00970">
    <property type="entry name" value="FAD_binding_6"/>
    <property type="match status" value="1"/>
</dbReference>
<dbReference type="PANTHER" id="PTHR43644">
    <property type="entry name" value="NA(+)-TRANSLOCATING NADH-QUINONE REDUCTASE SUBUNIT"/>
    <property type="match status" value="1"/>
</dbReference>
<dbReference type="RefSeq" id="WP_119607219.1">
    <property type="nucleotide sequence ID" value="NZ_QXFH01000070.1"/>
</dbReference>
<dbReference type="Gene3D" id="2.40.30.10">
    <property type="entry name" value="Translation factors"/>
    <property type="match status" value="1"/>
</dbReference>